<reference evidence="1" key="1">
    <citation type="journal article" date="2014" name="Int. J. Syst. Evol. Microbiol.">
        <title>Complete genome sequence of Corynebacterium casei LMG S-19264T (=DSM 44701T), isolated from a smear-ripened cheese.</title>
        <authorList>
            <consortium name="US DOE Joint Genome Institute (JGI-PGF)"/>
            <person name="Walter F."/>
            <person name="Albersmeier A."/>
            <person name="Kalinowski J."/>
            <person name="Ruckert C."/>
        </authorList>
    </citation>
    <scope>NUCLEOTIDE SEQUENCE</scope>
    <source>
        <strain evidence="1">VKM B-2935</strain>
    </source>
</reference>
<comment type="caution">
    <text evidence="1">The sequence shown here is derived from an EMBL/GenBank/DDBJ whole genome shotgun (WGS) entry which is preliminary data.</text>
</comment>
<evidence type="ECO:0000313" key="1">
    <source>
        <dbReference type="EMBL" id="GLK89818.1"/>
    </source>
</evidence>
<name>A0A9W6NG90_9PSED</name>
<keyword evidence="2" id="KW-1185">Reference proteome</keyword>
<dbReference type="EMBL" id="BSFN01000007">
    <property type="protein sequence ID" value="GLK89818.1"/>
    <property type="molecule type" value="Genomic_DNA"/>
</dbReference>
<evidence type="ECO:0000313" key="2">
    <source>
        <dbReference type="Proteomes" id="UP001143328"/>
    </source>
</evidence>
<reference evidence="1" key="2">
    <citation type="submission" date="2023-01" db="EMBL/GenBank/DDBJ databases">
        <authorList>
            <person name="Sun Q."/>
            <person name="Evtushenko L."/>
        </authorList>
    </citation>
    <scope>NUCLEOTIDE SEQUENCE</scope>
    <source>
        <strain evidence="1">VKM B-2935</strain>
    </source>
</reference>
<accession>A0A9W6NG90</accession>
<dbReference type="Proteomes" id="UP001143328">
    <property type="component" value="Unassembled WGS sequence"/>
</dbReference>
<dbReference type="InterPro" id="IPR008962">
    <property type="entry name" value="PapD-like_sf"/>
</dbReference>
<dbReference type="SUPFAM" id="SSF49354">
    <property type="entry name" value="PapD-like"/>
    <property type="match status" value="1"/>
</dbReference>
<dbReference type="AlphaFoldDB" id="A0A9W6NG90"/>
<proteinExistence type="predicted"/>
<dbReference type="InterPro" id="IPR013783">
    <property type="entry name" value="Ig-like_fold"/>
</dbReference>
<dbReference type="Gene3D" id="2.60.40.10">
    <property type="entry name" value="Immunoglobulins"/>
    <property type="match status" value="1"/>
</dbReference>
<protein>
    <submittedName>
        <fullName evidence="1">Uncharacterized protein</fullName>
    </submittedName>
</protein>
<sequence length="257" mass="28511">MFVFLPIAHANSFGVSLDKNFYFQDFNDREIEITAKNDSNKLIFADIEVYEGRIGSSDKVEYDLEKKVHNYDILPESVAIPAKQTKKIRLVRAASSKTINTEEYYRVRIIPKSADAALKDNPALLAALSTEDKQQLEDTQNISGAVRLYIGSGSVLIVQDKKTASPKSLEIRRKRTADGIDFNLLNTSATSLDIKQLRVYFGAKSLSLGNLALRGNKGTTVSFTNAALTGNSLTGNENFEKAKFVAQDNQEYSITIQ</sequence>
<organism evidence="1 2">
    <name type="scientific">Pseudomonas turukhanskensis</name>
    <dbReference type="NCBI Taxonomy" id="1806536"/>
    <lineage>
        <taxon>Bacteria</taxon>
        <taxon>Pseudomonadati</taxon>
        <taxon>Pseudomonadota</taxon>
        <taxon>Gammaproteobacteria</taxon>
        <taxon>Pseudomonadales</taxon>
        <taxon>Pseudomonadaceae</taxon>
        <taxon>Pseudomonas</taxon>
    </lineage>
</organism>
<gene>
    <name evidence="1" type="ORF">GCM10017655_28800</name>
</gene>